<evidence type="ECO:0000313" key="2">
    <source>
        <dbReference type="Proteomes" id="UP001597237"/>
    </source>
</evidence>
<organism evidence="1 2">
    <name type="scientific">Phenylobacterium terrae</name>
    <dbReference type="NCBI Taxonomy" id="2665495"/>
    <lineage>
        <taxon>Bacteria</taxon>
        <taxon>Pseudomonadati</taxon>
        <taxon>Pseudomonadota</taxon>
        <taxon>Alphaproteobacteria</taxon>
        <taxon>Caulobacterales</taxon>
        <taxon>Caulobacteraceae</taxon>
        <taxon>Phenylobacterium</taxon>
    </lineage>
</organism>
<reference evidence="2" key="1">
    <citation type="journal article" date="2019" name="Int. J. Syst. Evol. Microbiol.">
        <title>The Global Catalogue of Microorganisms (GCM) 10K type strain sequencing project: providing services to taxonomists for standard genome sequencing and annotation.</title>
        <authorList>
            <consortium name="The Broad Institute Genomics Platform"/>
            <consortium name="The Broad Institute Genome Sequencing Center for Infectious Disease"/>
            <person name="Wu L."/>
            <person name="Ma J."/>
        </authorList>
    </citation>
    <scope>NUCLEOTIDE SEQUENCE [LARGE SCALE GENOMIC DNA]</scope>
    <source>
        <strain evidence="2">DFY28</strain>
    </source>
</reference>
<protein>
    <submittedName>
        <fullName evidence="1">Uncharacterized protein</fullName>
    </submittedName>
</protein>
<evidence type="ECO:0000313" key="1">
    <source>
        <dbReference type="EMBL" id="MFD1785122.1"/>
    </source>
</evidence>
<dbReference type="EMBL" id="JBHUEY010000006">
    <property type="protein sequence ID" value="MFD1785122.1"/>
    <property type="molecule type" value="Genomic_DNA"/>
</dbReference>
<dbReference type="RefSeq" id="WP_377282076.1">
    <property type="nucleotide sequence ID" value="NZ_JBHRSI010000005.1"/>
</dbReference>
<gene>
    <name evidence="1" type="ORF">ACFSC0_17110</name>
</gene>
<dbReference type="Proteomes" id="UP001597237">
    <property type="component" value="Unassembled WGS sequence"/>
</dbReference>
<sequence>MVARNTQFEIEISDDGSIRLAGEAAVPVLLRLVLAAKFQTELNAEHLLSPHVDRMLDELMSVSPIPPIEWDNPAIRRPPRLRKAVEVVRRYRDLHEREQDLNALLQLAFKPYGVPPEWLDLPPSGRGPTAA</sequence>
<accession>A0ABW4N5G4</accession>
<keyword evidence="2" id="KW-1185">Reference proteome</keyword>
<proteinExistence type="predicted"/>
<name>A0ABW4N5G4_9CAUL</name>
<comment type="caution">
    <text evidence="1">The sequence shown here is derived from an EMBL/GenBank/DDBJ whole genome shotgun (WGS) entry which is preliminary data.</text>
</comment>